<feature type="region of interest" description="Disordered" evidence="1">
    <location>
        <begin position="159"/>
        <end position="193"/>
    </location>
</feature>
<dbReference type="InterPro" id="IPR011009">
    <property type="entry name" value="Kinase-like_dom_sf"/>
</dbReference>
<evidence type="ECO:0000259" key="2">
    <source>
        <dbReference type="PROSITE" id="PS50011"/>
    </source>
</evidence>
<dbReference type="PANTHER" id="PTHR44329:SF289">
    <property type="entry name" value="SERINE_THREONINE-PROTEIN KINASE VIK"/>
    <property type="match status" value="1"/>
</dbReference>
<feature type="region of interest" description="Disordered" evidence="1">
    <location>
        <begin position="27"/>
        <end position="79"/>
    </location>
</feature>
<dbReference type="InterPro" id="IPR051681">
    <property type="entry name" value="Ser/Thr_Kinases-Pseudokinases"/>
</dbReference>
<dbReference type="InterPro" id="IPR008271">
    <property type="entry name" value="Ser/Thr_kinase_AS"/>
</dbReference>
<evidence type="ECO:0000256" key="1">
    <source>
        <dbReference type="SAM" id="MobiDB-lite"/>
    </source>
</evidence>
<keyword evidence="4" id="KW-1185">Reference proteome</keyword>
<feature type="region of interest" description="Disordered" evidence="1">
    <location>
        <begin position="646"/>
        <end position="666"/>
    </location>
</feature>
<feature type="compositionally biased region" description="Polar residues" evidence="1">
    <location>
        <begin position="159"/>
        <end position="169"/>
    </location>
</feature>
<dbReference type="PROSITE" id="PS00108">
    <property type="entry name" value="PROTEIN_KINASE_ST"/>
    <property type="match status" value="1"/>
</dbReference>
<name>A0ABQ5S1V5_9CHLO</name>
<feature type="region of interest" description="Disordered" evidence="1">
    <location>
        <begin position="1394"/>
        <end position="1427"/>
    </location>
</feature>
<feature type="compositionally biased region" description="Low complexity" evidence="1">
    <location>
        <begin position="1510"/>
        <end position="1534"/>
    </location>
</feature>
<dbReference type="EMBL" id="BSDZ01000015">
    <property type="protein sequence ID" value="GLI63433.1"/>
    <property type="molecule type" value="Genomic_DNA"/>
</dbReference>
<dbReference type="PROSITE" id="PS50011">
    <property type="entry name" value="PROTEIN_KINASE_DOM"/>
    <property type="match status" value="1"/>
</dbReference>
<feature type="compositionally biased region" description="Pro residues" evidence="1">
    <location>
        <begin position="653"/>
        <end position="663"/>
    </location>
</feature>
<evidence type="ECO:0000313" key="3">
    <source>
        <dbReference type="EMBL" id="GLI63433.1"/>
    </source>
</evidence>
<feature type="domain" description="Protein kinase" evidence="2">
    <location>
        <begin position="757"/>
        <end position="1081"/>
    </location>
</feature>
<feature type="compositionally biased region" description="Gly residues" evidence="1">
    <location>
        <begin position="1413"/>
        <end position="1427"/>
    </location>
</feature>
<dbReference type="Gene3D" id="1.10.510.10">
    <property type="entry name" value="Transferase(Phosphotransferase) domain 1"/>
    <property type="match status" value="1"/>
</dbReference>
<dbReference type="Pfam" id="PF07714">
    <property type="entry name" value="PK_Tyr_Ser-Thr"/>
    <property type="match status" value="1"/>
</dbReference>
<evidence type="ECO:0000313" key="4">
    <source>
        <dbReference type="Proteomes" id="UP001165090"/>
    </source>
</evidence>
<dbReference type="InterPro" id="IPR000719">
    <property type="entry name" value="Prot_kinase_dom"/>
</dbReference>
<feature type="region of interest" description="Disordered" evidence="1">
    <location>
        <begin position="1499"/>
        <end position="1556"/>
    </location>
</feature>
<comment type="caution">
    <text evidence="3">The sequence shown here is derived from an EMBL/GenBank/DDBJ whole genome shotgun (WGS) entry which is preliminary data.</text>
</comment>
<dbReference type="InterPro" id="IPR001245">
    <property type="entry name" value="Ser-Thr/Tyr_kinase_cat_dom"/>
</dbReference>
<feature type="compositionally biased region" description="Low complexity" evidence="1">
    <location>
        <begin position="170"/>
        <end position="187"/>
    </location>
</feature>
<dbReference type="Proteomes" id="UP001165090">
    <property type="component" value="Unassembled WGS sequence"/>
</dbReference>
<dbReference type="Gene3D" id="3.30.200.20">
    <property type="entry name" value="Phosphorylase Kinase, domain 1"/>
    <property type="match status" value="1"/>
</dbReference>
<dbReference type="SMART" id="SM00220">
    <property type="entry name" value="S_TKc"/>
    <property type="match status" value="1"/>
</dbReference>
<dbReference type="PANTHER" id="PTHR44329">
    <property type="entry name" value="SERINE/THREONINE-PROTEIN KINASE TNNI3K-RELATED"/>
    <property type="match status" value="1"/>
</dbReference>
<organism evidence="3 4">
    <name type="scientific">Volvox africanus</name>
    <dbReference type="NCBI Taxonomy" id="51714"/>
    <lineage>
        <taxon>Eukaryota</taxon>
        <taxon>Viridiplantae</taxon>
        <taxon>Chlorophyta</taxon>
        <taxon>core chlorophytes</taxon>
        <taxon>Chlorophyceae</taxon>
        <taxon>CS clade</taxon>
        <taxon>Chlamydomonadales</taxon>
        <taxon>Volvocaceae</taxon>
        <taxon>Volvox</taxon>
    </lineage>
</organism>
<reference evidence="3 4" key="1">
    <citation type="journal article" date="2023" name="IScience">
        <title>Expanded male sex-determining region conserved during the evolution of homothallism in the green alga Volvox.</title>
        <authorList>
            <person name="Yamamoto K."/>
            <person name="Matsuzaki R."/>
            <person name="Mahakham W."/>
            <person name="Heman W."/>
            <person name="Sekimoto H."/>
            <person name="Kawachi M."/>
            <person name="Minakuchi Y."/>
            <person name="Toyoda A."/>
            <person name="Nozaki H."/>
        </authorList>
    </citation>
    <scope>NUCLEOTIDE SEQUENCE [LARGE SCALE GENOMIC DNA]</scope>
    <source>
        <strain evidence="3 4">NIES-4468</strain>
    </source>
</reference>
<gene>
    <name evidence="3" type="ORF">VaNZ11_006322</name>
</gene>
<feature type="region of interest" description="Disordered" evidence="1">
    <location>
        <begin position="1603"/>
        <end position="1625"/>
    </location>
</feature>
<dbReference type="SUPFAM" id="SSF56112">
    <property type="entry name" value="Protein kinase-like (PK-like)"/>
    <property type="match status" value="1"/>
</dbReference>
<protein>
    <recommendedName>
        <fullName evidence="2">Protein kinase domain-containing protein</fullName>
    </recommendedName>
</protein>
<sequence length="2109" mass="216678">MDELLEETTQSSCSCFPFWRNPRRKQAGNHLDLRGKPVSASLTSRVSEGATLPEKHGRSRQDREVGEALSSSAEATKETRVRRLQGLPKNNALLDSLTTVSIIPTNVVYVKEPLKVAKAQIGCPGSGEGDSPSIEHVVNGHLTQLSRQLTREQLIVTSTTIATSPDATISPTSPLTTPSPQQQQQQQQRDHPNEDTIQVAHLATFRRASSNAIPTRKPFLLGRPQLSAGDRPGSGGVSIILPPSATSTAAGTHPAITLSPSTASSFTLARSNTGGVMELGSSQLPTLPSALSHPATTSTSEQRFQYTGGTLTGVGGAGGPDILSSILSEGCQMPLGSSYLPSGELSRFQSLQAGISSMLNADTGHISTTAVEQLRQQILSEQQQGAGGRPIEVDNLEKVGHGSYGLVYRGVWQGALVAIKYLVSSSTQQLQISATEALLSKLLAHPNVVQTFACKVLELTSEFFQGEATCRSSGGTARHVNSGCTGVEVTERLAGLPAGDGDGGVPQPYTSNPLGSSSCGAEHRIRRLHTAVANAANNDNNSPRRLATTPGVVAAMPGVTATSASQPPPPPPRRRHCSCVAVGVIEPGDSPLNTPPSCSRLRSSGHDSVATAVATVHAAGSTLHLDVAPVLLIPPGTAAIALDISLDTSSDPDPGPGPQPDLDPNPDLTIVENRRLLQTHCLQRLRGSSFCRGTGGTATTAQAAREPDGCGSPASAPACGLSRQARSAQLVISQSSPFLGLNFARTDGQFPAASCGGCGSDQVGSWGGGTVRTATAVVVGGVDGCFTDLGLDATAAATEQTMTVTAASAKHPVAAAATDESADHLGAAELLASFQSGDGFGAPYLEATDKAQPLQDTVAKYRELLSQIQAKPGDFLTQIVMEFCDRGSLQWAIDKNLFRASSRWNARVALRAMLRTAREIAQGMCHLHASQIMHGDLKPANVLLKSSRSDRRGFIAKVADFGLSKIVHTKERSSLECPADATGTIAYMAPEVLNGSMSPAADIYSFGVMLWQLVTGEKPFGDVHPGRVFVGVCSGALQLEWPPDAHPMVRKLGEACLSSDKRQRPSFTKVARVLGVIETVVRNEGAAAAAVAVAPVASAGVSAAAPQPFMMREASGGGMPLGPSVGVNTGKGQIGSDGAGPMVCASIQMTSSVCAANVGYAGSMPPAQDDSEGGCAAVPTPPTAAAGFPASLAPIHSGARQHRQQRLLMPYSRTARSVTQAMVLGDAGAMAAAGSATGTARHRGGGALTRGFLATTSTAPGGAGSPTAPSPNTLAMPTAWMMRGSPSGSCSYSYSLLQAPCENSSGILTDPTPRSASVTVARTAPAMQQHPYGAFPHGVALDGSATRPPNAPQISASNAGGSGGLGGVMPMWPAHFMLSRSDLRLQANCIIPPQPPSSPQQTLPSIADSYGAASGGPKPGGGFGGGLKPPYNVQHVYHPSHIGVHGGYPTAGPGGHFHAHGHHYLQGSYSQRPHHQYPQLQLAWQPGQGPAPQAQVYLGQVLPPQPSPPQQEQRPQDVQLQQVQQSQPQQQPVRSRQHDQDLPQQQQREQEGADASGQEVRLLGVLKAGCPGCWNTCAQPLPLPLPLEEQAQQWQSAACRPVQQDPEPHRQGAVGTGNGNKGVGSHARGPCAASIMNVPKDAFMGGSVAALAAAAAAGVGGSCGGACAHDTGASCEVAPAVASSARANTKGCELESQDMLPGLLPAGRAAAGLPAANSYLPMYPLLYPQSHHHQDVLTHSHSHPNVSQPLHGWVSVVPHHVSGSGFTGSTGGPVGGIEQRLIHGAGFSPPLAAAGAAAQGGVFGPSLLESASFFSTQPHVTASPSPLCGGMISPYFTPYMSCISPSATMVCSSGPVWTPLRGALGSIAAELDAAAESIAMCGITAECGTSAGASAAATGDGSAMCAGACTKSFLVAAASNPLAGDGDLSVGSQGYGGSASQTIAAQTIAAAQSTLAEVKLPDDHALMACLQQMCSPGISNTWPFPAAAGLAMGPGNVMPGPLVSLSLTPTSTVSQLGIATAKRVMADQLSSLPPPPSRMSHEPYAAGVAQPPPPYSSTICGLNSVGGSVAAVATTVPYRNVDHERERDVSPALHGLQRHAILEGDEEGL</sequence>
<accession>A0ABQ5S1V5</accession>
<feature type="compositionally biased region" description="Basic and acidic residues" evidence="1">
    <location>
        <begin position="53"/>
        <end position="66"/>
    </location>
</feature>
<feature type="region of interest" description="Disordered" evidence="1">
    <location>
        <begin position="2029"/>
        <end position="2048"/>
    </location>
</feature>
<proteinExistence type="predicted"/>